<dbReference type="SUPFAM" id="SSF89562">
    <property type="entry name" value="RraA-like"/>
    <property type="match status" value="1"/>
</dbReference>
<evidence type="ECO:0000313" key="1">
    <source>
        <dbReference type="EMBL" id="KAI7751341.1"/>
    </source>
</evidence>
<comment type="caution">
    <text evidence="1">The sequence shown here is derived from an EMBL/GenBank/DDBJ whole genome shotgun (WGS) entry which is preliminary data.</text>
</comment>
<feature type="non-terminal residue" evidence="1">
    <location>
        <position position="1"/>
    </location>
</feature>
<dbReference type="Proteomes" id="UP001206925">
    <property type="component" value="Unassembled WGS sequence"/>
</dbReference>
<gene>
    <name evidence="1" type="ORF">M8C21_023438</name>
</gene>
<proteinExistence type="predicted"/>
<evidence type="ECO:0000313" key="2">
    <source>
        <dbReference type="Proteomes" id="UP001206925"/>
    </source>
</evidence>
<dbReference type="InterPro" id="IPR036704">
    <property type="entry name" value="RraA/RraA-like_sf"/>
</dbReference>
<protein>
    <submittedName>
        <fullName evidence="1">Uncharacterized protein</fullName>
    </submittedName>
</protein>
<keyword evidence="2" id="KW-1185">Reference proteome</keyword>
<dbReference type="PANTHER" id="PTHR33254">
    <property type="entry name" value="4-HYDROXY-4-METHYL-2-OXOGLUTARATE ALDOLASE 3-RELATED"/>
    <property type="match status" value="1"/>
</dbReference>
<organism evidence="1 2">
    <name type="scientific">Ambrosia artemisiifolia</name>
    <name type="common">Common ragweed</name>
    <dbReference type="NCBI Taxonomy" id="4212"/>
    <lineage>
        <taxon>Eukaryota</taxon>
        <taxon>Viridiplantae</taxon>
        <taxon>Streptophyta</taxon>
        <taxon>Embryophyta</taxon>
        <taxon>Tracheophyta</taxon>
        <taxon>Spermatophyta</taxon>
        <taxon>Magnoliopsida</taxon>
        <taxon>eudicotyledons</taxon>
        <taxon>Gunneridae</taxon>
        <taxon>Pentapetalae</taxon>
        <taxon>asterids</taxon>
        <taxon>campanulids</taxon>
        <taxon>Asterales</taxon>
        <taxon>Asteraceae</taxon>
        <taxon>Asteroideae</taxon>
        <taxon>Heliantheae alliance</taxon>
        <taxon>Heliantheae</taxon>
        <taxon>Ambrosia</taxon>
    </lineage>
</organism>
<reference evidence="1" key="1">
    <citation type="submission" date="2022-06" db="EMBL/GenBank/DDBJ databases">
        <title>Uncovering the hologenomic basis of an extraordinary plant invasion.</title>
        <authorList>
            <person name="Bieker V.C."/>
            <person name="Martin M.D."/>
            <person name="Gilbert T."/>
            <person name="Hodgins K."/>
            <person name="Battlay P."/>
            <person name="Petersen B."/>
            <person name="Wilson J."/>
        </authorList>
    </citation>
    <scope>NUCLEOTIDE SEQUENCE</scope>
    <source>
        <strain evidence="1">AA19_3_7</strain>
        <tissue evidence="1">Leaf</tissue>
    </source>
</reference>
<accession>A0AAD5D3E5</accession>
<sequence>MIYRGTGKTADSGPMKIVDSEEYSTALVTTAEVCDANPQLIVSDELRALEPVFQIYGRHKVFSGPVSTLTSFRRQRFGAGILKEKGNRGVLVVDGGGSLQCDIL</sequence>
<dbReference type="Gene3D" id="3.50.30.40">
    <property type="entry name" value="Ribonuclease E inhibitor RraA/RraA-like"/>
    <property type="match status" value="1"/>
</dbReference>
<name>A0AAD5D3E5_AMBAR</name>
<dbReference type="EMBL" id="JAMZMK010005931">
    <property type="protein sequence ID" value="KAI7751341.1"/>
    <property type="molecule type" value="Genomic_DNA"/>
</dbReference>
<dbReference type="PANTHER" id="PTHR33254:SF17">
    <property type="entry name" value="4-HYDROXY-4-METHYL-2-OXOGLUTARATE ALDOLASE 1-RELATED"/>
    <property type="match status" value="1"/>
</dbReference>
<dbReference type="AlphaFoldDB" id="A0AAD5D3E5"/>